<reference evidence="1 2" key="1">
    <citation type="submission" date="2018-09" db="EMBL/GenBank/DDBJ databases">
        <title>Gemmobacter lutimaris sp. nov., a marine bacterium isolated from tidal flat.</title>
        <authorList>
            <person name="Lee D.W."/>
            <person name="Yoo Y."/>
            <person name="Kim J.-J."/>
            <person name="Kim B.S."/>
        </authorList>
    </citation>
    <scope>NUCLEOTIDE SEQUENCE [LARGE SCALE GENOMIC DNA]</scope>
    <source>
        <strain evidence="1 2">YJ-T1-11</strain>
    </source>
</reference>
<gene>
    <name evidence="1" type="ORF">D2N39_22320</name>
</gene>
<dbReference type="EMBL" id="QXXQ01000043">
    <property type="protein sequence ID" value="RID89614.1"/>
    <property type="molecule type" value="Genomic_DNA"/>
</dbReference>
<accession>A0A398BIY2</accession>
<dbReference type="AlphaFoldDB" id="A0A398BIY2"/>
<dbReference type="Proteomes" id="UP000266649">
    <property type="component" value="Unassembled WGS sequence"/>
</dbReference>
<comment type="caution">
    <text evidence="1">The sequence shown here is derived from an EMBL/GenBank/DDBJ whole genome shotgun (WGS) entry which is preliminary data.</text>
</comment>
<feature type="non-terminal residue" evidence="1">
    <location>
        <position position="1"/>
    </location>
</feature>
<organism evidence="1 2">
    <name type="scientific">Gemmobacter lutimaris</name>
    <dbReference type="NCBI Taxonomy" id="2306023"/>
    <lineage>
        <taxon>Bacteria</taxon>
        <taxon>Pseudomonadati</taxon>
        <taxon>Pseudomonadota</taxon>
        <taxon>Alphaproteobacteria</taxon>
        <taxon>Rhodobacterales</taxon>
        <taxon>Paracoccaceae</taxon>
        <taxon>Gemmobacter</taxon>
    </lineage>
</organism>
<protein>
    <submittedName>
        <fullName evidence="1">Uncharacterized protein</fullName>
    </submittedName>
</protein>
<evidence type="ECO:0000313" key="2">
    <source>
        <dbReference type="Proteomes" id="UP000266649"/>
    </source>
</evidence>
<evidence type="ECO:0000313" key="1">
    <source>
        <dbReference type="EMBL" id="RID89614.1"/>
    </source>
</evidence>
<proteinExistence type="predicted"/>
<sequence>GGGGGGWIWSRLVRCATDQRCAVLIGVPVKPNPSMATACGSLAMVISKQINRACFPTISGCERPPAILWSPALLPPYLAEFFLP</sequence>
<name>A0A398BIY2_9RHOB</name>
<keyword evidence="2" id="KW-1185">Reference proteome</keyword>